<accession>A0ABS9LFJ1</accession>
<dbReference type="Pfam" id="PF06527">
    <property type="entry name" value="TniQ"/>
    <property type="match status" value="1"/>
</dbReference>
<feature type="domain" description="TniQ" evidence="1">
    <location>
        <begin position="10"/>
        <end position="126"/>
    </location>
</feature>
<dbReference type="EMBL" id="JAKLUA010000001">
    <property type="protein sequence ID" value="MCG2665770.1"/>
    <property type="molecule type" value="Genomic_DNA"/>
</dbReference>
<protein>
    <submittedName>
        <fullName evidence="2">TniQ family protein</fullName>
    </submittedName>
</protein>
<dbReference type="Proteomes" id="UP001139012">
    <property type="component" value="Unassembled WGS sequence"/>
</dbReference>
<gene>
    <name evidence="2" type="ORF">L6637_02335</name>
</gene>
<evidence type="ECO:0000313" key="2">
    <source>
        <dbReference type="EMBL" id="MCG2665770.1"/>
    </source>
</evidence>
<dbReference type="RefSeq" id="WP_237868992.1">
    <property type="nucleotide sequence ID" value="NZ_JAKLUA010000001.1"/>
</dbReference>
<dbReference type="InterPro" id="IPR009492">
    <property type="entry name" value="TniQ"/>
</dbReference>
<name>A0ABS9LFJ1_9BRAD</name>
<reference evidence="2" key="1">
    <citation type="submission" date="2022-01" db="EMBL/GenBank/DDBJ databases">
        <title>Genome sequnece data of strain Bradyrhizobium sp. nov.</title>
        <authorList>
            <person name="Zhang J."/>
        </authorList>
    </citation>
    <scope>NUCLEOTIDE SEQUENCE</scope>
    <source>
        <strain evidence="2">WYCCWR 12774</strain>
    </source>
</reference>
<organism evidence="2 3">
    <name type="scientific">Bradyrhizobium zhengyangense</name>
    <dbReference type="NCBI Taxonomy" id="2911009"/>
    <lineage>
        <taxon>Bacteria</taxon>
        <taxon>Pseudomonadati</taxon>
        <taxon>Pseudomonadota</taxon>
        <taxon>Alphaproteobacteria</taxon>
        <taxon>Hyphomicrobiales</taxon>
        <taxon>Nitrobacteraceae</taxon>
        <taxon>Bradyrhizobium</taxon>
    </lineage>
</organism>
<evidence type="ECO:0000313" key="3">
    <source>
        <dbReference type="Proteomes" id="UP001139012"/>
    </source>
</evidence>
<evidence type="ECO:0000259" key="1">
    <source>
        <dbReference type="Pfam" id="PF06527"/>
    </source>
</evidence>
<keyword evidence="3" id="KW-1185">Reference proteome</keyword>
<comment type="caution">
    <text evidence="2">The sequence shown here is derived from an EMBL/GenBank/DDBJ whole genome shotgun (WGS) entry which is preliminary data.</text>
</comment>
<sequence>MRSNIPWLRTIEQFEDEAIASTAVRLAPMGRIDTDTLLSLHLGMTDQSVSTIASRADAIAELAALGSFDHAKLSKGAWRMFKDRIEFLGCVLPVGWLVPERRRLAPGQMASAGENARVKNTWLLSGLICDVETGETLLDRCPACLNLLAWRNLPNIWSCQVCKLDLRSVTPRQSPPEAVAAVRELARYLLKRDIRLPAPLGDLPSPDVLKFSAWLSYFRWLPEDLGLAISPKNVPAGFLLLKRWPTCFDEIVLKRMKASTAEDLAKGDVISRIKAAGTLSSSVARLPSAAAQAIVKSRLETLFGFLDGSSEGFQDVMVPISELVNSRF</sequence>
<proteinExistence type="predicted"/>